<dbReference type="GO" id="GO:0015667">
    <property type="term" value="F:site-specific DNA-methyltransferase (cytosine-N4-specific) activity"/>
    <property type="evidence" value="ECO:0007669"/>
    <property type="project" value="UniProtKB-EC"/>
</dbReference>
<dbReference type="InterPro" id="IPR029063">
    <property type="entry name" value="SAM-dependent_MTases_sf"/>
</dbReference>
<dbReference type="GO" id="GO:0032259">
    <property type="term" value="P:methylation"/>
    <property type="evidence" value="ECO:0007669"/>
    <property type="project" value="UniProtKB-KW"/>
</dbReference>
<evidence type="ECO:0000256" key="3">
    <source>
        <dbReference type="ARBA" id="ARBA00022679"/>
    </source>
</evidence>
<dbReference type="Pfam" id="PF01555">
    <property type="entry name" value="N6_N4_Mtase"/>
    <property type="match status" value="1"/>
</dbReference>
<comment type="caution">
    <text evidence="10">The sequence shown here is derived from an EMBL/GenBank/DDBJ whole genome shotgun (WGS) entry which is preliminary data.</text>
</comment>
<name>A0A2N7W7B4_9BURK</name>
<keyword evidence="11" id="KW-1185">Reference proteome</keyword>
<feature type="domain" description="DNA methylase N-4/N-6" evidence="9">
    <location>
        <begin position="68"/>
        <end position="309"/>
    </location>
</feature>
<dbReference type="InterPro" id="IPR017985">
    <property type="entry name" value="MeTrfase_CN4_CS"/>
</dbReference>
<evidence type="ECO:0000256" key="7">
    <source>
        <dbReference type="ARBA" id="ARBA00049120"/>
    </source>
</evidence>
<dbReference type="InterPro" id="IPR001091">
    <property type="entry name" value="RM_Methyltransferase"/>
</dbReference>
<dbReference type="Proteomes" id="UP000235347">
    <property type="component" value="Unassembled WGS sequence"/>
</dbReference>
<dbReference type="GO" id="GO:0003677">
    <property type="term" value="F:DNA binding"/>
    <property type="evidence" value="ECO:0007669"/>
    <property type="project" value="UniProtKB-KW"/>
</dbReference>
<protein>
    <recommendedName>
        <fullName evidence="8">Methyltransferase</fullName>
        <ecNumber evidence="8">2.1.1.-</ecNumber>
    </recommendedName>
</protein>
<dbReference type="Gene3D" id="3.40.50.150">
    <property type="entry name" value="Vaccinia Virus protein VP39"/>
    <property type="match status" value="1"/>
</dbReference>
<keyword evidence="2 10" id="KW-0489">Methyltransferase</keyword>
<reference evidence="10 11" key="1">
    <citation type="submission" date="2018-01" db="EMBL/GenBank/DDBJ databases">
        <title>Whole genome analyses suggest that Burkholderia sensu lato contains two further novel genera in the rhizoxinica-symbiotica group Mycetohabitans gen. nov., and Trinickia gen. nov.: implications for the evolution of diazotrophy and nodulation in the Burkholderiaceae.</title>
        <authorList>
            <person name="Estrada-de los Santos P."/>
            <person name="Palmer M."/>
            <person name="Chavez-Ramirez B."/>
            <person name="Beukes C."/>
            <person name="Steenkamp E.T."/>
            <person name="Hirsch A.M."/>
            <person name="Manyaka P."/>
            <person name="Maluk M."/>
            <person name="Lafos M."/>
            <person name="Crook M."/>
            <person name="Gross E."/>
            <person name="Simon M.F."/>
            <person name="Bueno dos Reis Junior F."/>
            <person name="Poole P.S."/>
            <person name="Venter S.N."/>
            <person name="James E.K."/>
        </authorList>
    </citation>
    <scope>NUCLEOTIDE SEQUENCE [LARGE SCALE GENOMIC DNA]</scope>
    <source>
        <strain evidence="10 11">GP25-8</strain>
    </source>
</reference>
<dbReference type="PRINTS" id="PR00508">
    <property type="entry name" value="S21N4MTFRASE"/>
</dbReference>
<accession>A0A2N7W7B4</accession>
<evidence type="ECO:0000259" key="9">
    <source>
        <dbReference type="Pfam" id="PF01555"/>
    </source>
</evidence>
<evidence type="ECO:0000313" key="11">
    <source>
        <dbReference type="Proteomes" id="UP000235347"/>
    </source>
</evidence>
<evidence type="ECO:0000256" key="4">
    <source>
        <dbReference type="ARBA" id="ARBA00022691"/>
    </source>
</evidence>
<dbReference type="AlphaFoldDB" id="A0A2N7W7B4"/>
<organism evidence="10 11">
    <name type="scientific">Trinickia soli</name>
    <dbReference type="NCBI Taxonomy" id="380675"/>
    <lineage>
        <taxon>Bacteria</taxon>
        <taxon>Pseudomonadati</taxon>
        <taxon>Pseudomonadota</taxon>
        <taxon>Betaproteobacteria</taxon>
        <taxon>Burkholderiales</taxon>
        <taxon>Burkholderiaceae</taxon>
        <taxon>Trinickia</taxon>
    </lineage>
</organism>
<keyword evidence="6" id="KW-0238">DNA-binding</keyword>
<comment type="similarity">
    <text evidence="1">Belongs to the N(4)/N(6)-methyltransferase family. N(4) subfamily.</text>
</comment>
<evidence type="ECO:0000256" key="5">
    <source>
        <dbReference type="ARBA" id="ARBA00022747"/>
    </source>
</evidence>
<evidence type="ECO:0000256" key="2">
    <source>
        <dbReference type="ARBA" id="ARBA00022603"/>
    </source>
</evidence>
<evidence type="ECO:0000256" key="8">
    <source>
        <dbReference type="RuleBase" id="RU362026"/>
    </source>
</evidence>
<comment type="catalytic activity">
    <reaction evidence="7">
        <text>a 2'-deoxycytidine in DNA + S-adenosyl-L-methionine = an N(4)-methyl-2'-deoxycytidine in DNA + S-adenosyl-L-homocysteine + H(+)</text>
        <dbReference type="Rhea" id="RHEA:16857"/>
        <dbReference type="Rhea" id="RHEA-COMP:11369"/>
        <dbReference type="Rhea" id="RHEA-COMP:13674"/>
        <dbReference type="ChEBI" id="CHEBI:15378"/>
        <dbReference type="ChEBI" id="CHEBI:57856"/>
        <dbReference type="ChEBI" id="CHEBI:59789"/>
        <dbReference type="ChEBI" id="CHEBI:85452"/>
        <dbReference type="ChEBI" id="CHEBI:137933"/>
        <dbReference type="EC" id="2.1.1.113"/>
    </reaction>
</comment>
<dbReference type="InterPro" id="IPR002941">
    <property type="entry name" value="DNA_methylase_N4/N6"/>
</dbReference>
<proteinExistence type="inferred from homology"/>
<evidence type="ECO:0000313" key="10">
    <source>
        <dbReference type="EMBL" id="PMS25282.1"/>
    </source>
</evidence>
<dbReference type="GO" id="GO:0008170">
    <property type="term" value="F:N-methyltransferase activity"/>
    <property type="evidence" value="ECO:0007669"/>
    <property type="project" value="InterPro"/>
</dbReference>
<keyword evidence="3 10" id="KW-0808">Transferase</keyword>
<keyword evidence="4" id="KW-0949">S-adenosyl-L-methionine</keyword>
<evidence type="ECO:0000256" key="1">
    <source>
        <dbReference type="ARBA" id="ARBA00010203"/>
    </source>
</evidence>
<dbReference type="SUPFAM" id="SSF53335">
    <property type="entry name" value="S-adenosyl-L-methionine-dependent methyltransferases"/>
    <property type="match status" value="1"/>
</dbReference>
<evidence type="ECO:0000256" key="6">
    <source>
        <dbReference type="ARBA" id="ARBA00023125"/>
    </source>
</evidence>
<dbReference type="EC" id="2.1.1.-" evidence="8"/>
<sequence>MRISPMSLLMNRRRLPTDLPLLEPTELVHLHQPSGKAIYEWRSVSEPDWRLLNGPSKEALDLVEDGSVDCVVTSPPYFWLRDYKVDGQIGLEDSVEAYVVAIKEIMQKVRDKLKPEGVLFLNLGDTYYSGKGEPRGKDKKSSKRRFGLRAVDRSGGLGIGIKQKSAIGIPWRVALAMCLDNWTLRSPIVWHRENCLVEPTAKDRPSRSYEFVFMFVKSRKYYFNKGNLPNDSWAEDVWNIAARPNVKGSLDTAPYPDELVERCLTIGCPTGGTVLDPFNGSGTTMRVALSMGHPAIGIDLNKDFCEYVKRTLPA</sequence>
<dbReference type="PROSITE" id="PS00093">
    <property type="entry name" value="N4_MTASE"/>
    <property type="match status" value="1"/>
</dbReference>
<dbReference type="EMBL" id="PNYB01000007">
    <property type="protein sequence ID" value="PMS25282.1"/>
    <property type="molecule type" value="Genomic_DNA"/>
</dbReference>
<dbReference type="GO" id="GO:0009307">
    <property type="term" value="P:DNA restriction-modification system"/>
    <property type="evidence" value="ECO:0007669"/>
    <property type="project" value="UniProtKB-KW"/>
</dbReference>
<keyword evidence="5" id="KW-0680">Restriction system</keyword>
<gene>
    <name evidence="10" type="ORF">C0Z19_10035</name>
</gene>